<dbReference type="SUPFAM" id="SSF57903">
    <property type="entry name" value="FYVE/PHD zinc finger"/>
    <property type="match status" value="1"/>
</dbReference>
<dbReference type="Gene3D" id="3.30.40.10">
    <property type="entry name" value="Zinc/RING finger domain, C3HC4 (zinc finger)"/>
    <property type="match status" value="1"/>
</dbReference>
<accession>A0AAW1UD61</accession>
<gene>
    <name evidence="1" type="ORF">WA026_022625</name>
</gene>
<dbReference type="InterPro" id="IPR011011">
    <property type="entry name" value="Znf_FYVE_PHD"/>
</dbReference>
<organism evidence="1 2">
    <name type="scientific">Henosepilachna vigintioctopunctata</name>
    <dbReference type="NCBI Taxonomy" id="420089"/>
    <lineage>
        <taxon>Eukaryota</taxon>
        <taxon>Metazoa</taxon>
        <taxon>Ecdysozoa</taxon>
        <taxon>Arthropoda</taxon>
        <taxon>Hexapoda</taxon>
        <taxon>Insecta</taxon>
        <taxon>Pterygota</taxon>
        <taxon>Neoptera</taxon>
        <taxon>Endopterygota</taxon>
        <taxon>Coleoptera</taxon>
        <taxon>Polyphaga</taxon>
        <taxon>Cucujiformia</taxon>
        <taxon>Coccinelloidea</taxon>
        <taxon>Coccinellidae</taxon>
        <taxon>Epilachninae</taxon>
        <taxon>Epilachnini</taxon>
        <taxon>Henosepilachna</taxon>
    </lineage>
</organism>
<sequence>MANCFHCEIEIKKREKWMLKCFICGLISHLKCANVSEAEHNVITSNPSINYTCKTCSKAEFLIELKKVKTALDDVKKTIEQQQIKFGEQIILLQESINKSNKTNDTLLINSNSNLKGYSQDSKKTREEITEKIKPEDLAIGVENIKYVKNGGILINCTDNNSKEKIKNKMEEFGDKYQIEEPKVRKPNIMLVNVEKEYIERENDEIEKCLGEQNCSLQGENKNKIKILRKYVKKILTVVINIRG</sequence>
<dbReference type="Proteomes" id="UP001431783">
    <property type="component" value="Unassembled WGS sequence"/>
</dbReference>
<dbReference type="EMBL" id="JARQZJ010000050">
    <property type="protein sequence ID" value="KAK9878553.1"/>
    <property type="molecule type" value="Genomic_DNA"/>
</dbReference>
<protein>
    <recommendedName>
        <fullName evidence="3">Zinc finger PHD-type domain-containing protein</fullName>
    </recommendedName>
</protein>
<comment type="caution">
    <text evidence="1">The sequence shown here is derived from an EMBL/GenBank/DDBJ whole genome shotgun (WGS) entry which is preliminary data.</text>
</comment>
<keyword evidence="2" id="KW-1185">Reference proteome</keyword>
<reference evidence="1 2" key="1">
    <citation type="submission" date="2023-03" db="EMBL/GenBank/DDBJ databases">
        <title>Genome insight into feeding habits of ladybird beetles.</title>
        <authorList>
            <person name="Li H.-S."/>
            <person name="Huang Y.-H."/>
            <person name="Pang H."/>
        </authorList>
    </citation>
    <scope>NUCLEOTIDE SEQUENCE [LARGE SCALE GENOMIC DNA]</scope>
    <source>
        <strain evidence="1">SYSU_2023b</strain>
        <tissue evidence="1">Whole body</tissue>
    </source>
</reference>
<name>A0AAW1UD61_9CUCU</name>
<dbReference type="AlphaFoldDB" id="A0AAW1UD61"/>
<dbReference type="CDD" id="cd15489">
    <property type="entry name" value="PHD_SF"/>
    <property type="match status" value="1"/>
</dbReference>
<evidence type="ECO:0008006" key="3">
    <source>
        <dbReference type="Google" id="ProtNLM"/>
    </source>
</evidence>
<evidence type="ECO:0000313" key="1">
    <source>
        <dbReference type="EMBL" id="KAK9878553.1"/>
    </source>
</evidence>
<evidence type="ECO:0000313" key="2">
    <source>
        <dbReference type="Proteomes" id="UP001431783"/>
    </source>
</evidence>
<proteinExistence type="predicted"/>
<dbReference type="InterPro" id="IPR013083">
    <property type="entry name" value="Znf_RING/FYVE/PHD"/>
</dbReference>